<comment type="similarity">
    <text evidence="2">Belongs to the CPA3 antiporters (TC 2.A.63) subunit A family.</text>
</comment>
<keyword evidence="8 14" id="KW-1133">Transmembrane helix</keyword>
<feature type="transmembrane region" description="Helical" evidence="14">
    <location>
        <begin position="166"/>
        <end position="184"/>
    </location>
</feature>
<keyword evidence="12" id="KW-0739">Sodium transport</keyword>
<evidence type="ECO:0000259" key="16">
    <source>
        <dbReference type="Pfam" id="PF00662"/>
    </source>
</evidence>
<evidence type="ECO:0000256" key="8">
    <source>
        <dbReference type="ARBA" id="ARBA00022989"/>
    </source>
</evidence>
<accession>A0ABW2PMD0</accession>
<evidence type="ECO:0000259" key="15">
    <source>
        <dbReference type="Pfam" id="PF00361"/>
    </source>
</evidence>
<evidence type="ECO:0000256" key="11">
    <source>
        <dbReference type="ARBA" id="ARBA00023136"/>
    </source>
</evidence>
<feature type="transmembrane region" description="Helical" evidence="14">
    <location>
        <begin position="712"/>
        <end position="735"/>
    </location>
</feature>
<evidence type="ECO:0000256" key="5">
    <source>
        <dbReference type="ARBA" id="ARBA00022475"/>
    </source>
</evidence>
<evidence type="ECO:0000256" key="14">
    <source>
        <dbReference type="SAM" id="Phobius"/>
    </source>
</evidence>
<dbReference type="InterPro" id="IPR001750">
    <property type="entry name" value="ND/Mrp_TM"/>
</dbReference>
<feature type="domain" description="MrpA C-terminal/MbhE" evidence="18">
    <location>
        <begin position="715"/>
        <end position="797"/>
    </location>
</feature>
<evidence type="ECO:0000256" key="9">
    <source>
        <dbReference type="ARBA" id="ARBA00023053"/>
    </source>
</evidence>
<feature type="domain" description="NADH:quinone oxidoreductase/Mrp antiporter transmembrane" evidence="15">
    <location>
        <begin position="129"/>
        <end position="420"/>
    </location>
</feature>
<dbReference type="NCBIfam" id="NF009285">
    <property type="entry name" value="PRK12645.1"/>
    <property type="match status" value="1"/>
</dbReference>
<evidence type="ECO:0000256" key="13">
    <source>
        <dbReference type="RuleBase" id="RU000320"/>
    </source>
</evidence>
<evidence type="ECO:0000256" key="4">
    <source>
        <dbReference type="ARBA" id="ARBA00022449"/>
    </source>
</evidence>
<keyword evidence="6 13" id="KW-0812">Transmembrane</keyword>
<feature type="transmembrane region" description="Helical" evidence="14">
    <location>
        <begin position="679"/>
        <end position="700"/>
    </location>
</feature>
<feature type="transmembrane region" description="Helical" evidence="14">
    <location>
        <begin position="374"/>
        <end position="398"/>
    </location>
</feature>
<dbReference type="Proteomes" id="UP001596439">
    <property type="component" value="Unassembled WGS sequence"/>
</dbReference>
<organism evidence="19 20">
    <name type="scientific">Exiguobacterium aestuarii</name>
    <dbReference type="NCBI Taxonomy" id="273527"/>
    <lineage>
        <taxon>Bacteria</taxon>
        <taxon>Bacillati</taxon>
        <taxon>Bacillota</taxon>
        <taxon>Bacilli</taxon>
        <taxon>Bacillales</taxon>
        <taxon>Bacillales Family XII. Incertae Sedis</taxon>
        <taxon>Exiguobacterium</taxon>
    </lineage>
</organism>
<feature type="transmembrane region" description="Helical" evidence="14">
    <location>
        <begin position="134"/>
        <end position="154"/>
    </location>
</feature>
<dbReference type="InterPro" id="IPR001516">
    <property type="entry name" value="Proton_antipo_N"/>
</dbReference>
<comment type="subcellular location">
    <subcellularLocation>
        <location evidence="1">Cell membrane</location>
        <topology evidence="1">Multi-pass membrane protein</topology>
    </subcellularLocation>
    <subcellularLocation>
        <location evidence="13">Membrane</location>
        <topology evidence="13">Multi-pass membrane protein</topology>
    </subcellularLocation>
</comment>
<evidence type="ECO:0000256" key="2">
    <source>
        <dbReference type="ARBA" id="ARBA00008483"/>
    </source>
</evidence>
<feature type="domain" description="MrpA C-terminal/MbhD" evidence="17">
    <location>
        <begin position="638"/>
        <end position="701"/>
    </location>
</feature>
<feature type="transmembrane region" description="Helical" evidence="14">
    <location>
        <begin position="204"/>
        <end position="222"/>
    </location>
</feature>
<feature type="transmembrane region" description="Helical" evidence="14">
    <location>
        <begin position="630"/>
        <end position="649"/>
    </location>
</feature>
<name>A0ABW2PMD0_9BACL</name>
<dbReference type="InterPro" id="IPR050616">
    <property type="entry name" value="CPA3_Na-H_Antiporter_A"/>
</dbReference>
<feature type="transmembrane region" description="Helical" evidence="14">
    <location>
        <begin position="596"/>
        <end position="615"/>
    </location>
</feature>
<feature type="transmembrane region" description="Helical" evidence="14">
    <location>
        <begin position="243"/>
        <end position="260"/>
    </location>
</feature>
<keyword evidence="3" id="KW-0813">Transport</keyword>
<reference evidence="20" key="1">
    <citation type="journal article" date="2019" name="Int. J. Syst. Evol. Microbiol.">
        <title>The Global Catalogue of Microorganisms (GCM) 10K type strain sequencing project: providing services to taxonomists for standard genome sequencing and annotation.</title>
        <authorList>
            <consortium name="The Broad Institute Genomics Platform"/>
            <consortium name="The Broad Institute Genome Sequencing Center for Infectious Disease"/>
            <person name="Wu L."/>
            <person name="Ma J."/>
        </authorList>
    </citation>
    <scope>NUCLEOTIDE SEQUENCE [LARGE SCALE GENOMIC DNA]</scope>
    <source>
        <strain evidence="20">CCUG 55590</strain>
    </source>
</reference>
<keyword evidence="20" id="KW-1185">Reference proteome</keyword>
<feature type="transmembrane region" description="Helical" evidence="14">
    <location>
        <begin position="332"/>
        <end position="362"/>
    </location>
</feature>
<dbReference type="Pfam" id="PF20501">
    <property type="entry name" value="MbhE"/>
    <property type="match status" value="1"/>
</dbReference>
<dbReference type="PANTHER" id="PTHR43373:SF1">
    <property type="entry name" value="NA(+)_H(+) ANTIPORTER SUBUNIT A"/>
    <property type="match status" value="1"/>
</dbReference>
<feature type="transmembrane region" description="Helical" evidence="14">
    <location>
        <begin position="30"/>
        <end position="50"/>
    </location>
</feature>
<proteinExistence type="inferred from homology"/>
<evidence type="ECO:0000256" key="7">
    <source>
        <dbReference type="ARBA" id="ARBA00022781"/>
    </source>
</evidence>
<feature type="transmembrane region" description="Helical" evidence="14">
    <location>
        <begin position="773"/>
        <end position="791"/>
    </location>
</feature>
<keyword evidence="9" id="KW-0915">Sodium</keyword>
<dbReference type="PRINTS" id="PR01434">
    <property type="entry name" value="NADHDHGNASE5"/>
</dbReference>
<evidence type="ECO:0000256" key="6">
    <source>
        <dbReference type="ARBA" id="ARBA00022692"/>
    </source>
</evidence>
<feature type="transmembrane region" description="Helical" evidence="14">
    <location>
        <begin position="473"/>
        <end position="492"/>
    </location>
</feature>
<feature type="transmembrane region" description="Helical" evidence="14">
    <location>
        <begin position="656"/>
        <end position="673"/>
    </location>
</feature>
<protein>
    <submittedName>
        <fullName evidence="19">Na+/H+ antiporter subunit A</fullName>
    </submittedName>
</protein>
<feature type="transmembrane region" description="Helical" evidence="14">
    <location>
        <begin position="533"/>
        <end position="551"/>
    </location>
</feature>
<gene>
    <name evidence="19" type="ORF">ACFQO8_09590</name>
</gene>
<feature type="domain" description="NADH-Ubiquinone oxidoreductase (complex I) chain 5 N-terminal" evidence="16">
    <location>
        <begin position="65"/>
        <end position="107"/>
    </location>
</feature>
<keyword evidence="4" id="KW-0050">Antiport</keyword>
<sequence>MSLLHLAILLPLLAAPFIPFLFRGMKQIHTGWFVLIVPVVLVTYFAGFIPITSAGDVVTETIAWMPSLGINFTAYVDGLSLLFALLITGIGALVVLYSIYYLNKDKESLGHFYVYLLMFMSAMLGVVLSDNMIVMYMFWELTSISSFLLIGYWYEKERSRYGAQKSMLLTVFGGLSMLGGIVLLESMIGSYSIRDMIANSDVIAESPFFLVAMILILLGAFTKSAQFPFHIWLPDAMEAPTPVSAYLHSATMVKAGLYLVARMSPVFQESSVWLWTIAGVGMFTMFWGSFNAVKQTDLKGILAFSTVSQLGLIMSLLGLGAAALHYDGMDDNIFMVATIAAIFHLINHATFKGSLFMMAGIVDHETGTRDIRKLGGLMTVMPITFTIAVIGSLSMAGLPPFNGFLSKEMFLKATTKVFSADFFALDTIGILLPVIAFVGSVFTFIYSIMLFTRTFMGKAKFDQLPKKPHEAPIGMLISPAILALLVVGLGFFPNVLSNSLIKPAVESIYPTLVAQGQEVDVHIYFWHGLTPELFMTIGVVLLGSLLFWQMGKWMGIYNRIPHRLTLNGMYDGTLVWSNKAAYRFKDNYMTGFIRSYLIYIFVFLSGMMLFSIWWFDMYQFSFENLAEIAPYEYVLGAVVMLGALAILFMKSRLPSIILLGVVGYGVALFFVFFGAPDLALTQLVIETVSVALFLLVFYHMPDISKKEVRMRFKVGNAIVAVLVGTTVTLLSFMALTNKSLTSISEYYKENVYELAAGKNMVNVVLVDFRGFDTLFEIVVLGIAAFGIYTMIKFRTTRRTKGEGEHEAKQQTRQ</sequence>
<feature type="transmembrane region" description="Helical" evidence="14">
    <location>
        <begin position="302"/>
        <end position="326"/>
    </location>
</feature>
<evidence type="ECO:0000256" key="3">
    <source>
        <dbReference type="ARBA" id="ARBA00022448"/>
    </source>
</evidence>
<dbReference type="InterPro" id="IPR025383">
    <property type="entry name" value="MrpA_C/MbhD"/>
</dbReference>
<feature type="transmembrane region" description="Helical" evidence="14">
    <location>
        <begin position="272"/>
        <end position="290"/>
    </location>
</feature>
<keyword evidence="11 14" id="KW-0472">Membrane</keyword>
<dbReference type="EMBL" id="JBHTCE010000001">
    <property type="protein sequence ID" value="MFC7390402.1"/>
    <property type="molecule type" value="Genomic_DNA"/>
</dbReference>
<dbReference type="NCBIfam" id="TIGR00940">
    <property type="entry name" value="2a6301s01"/>
    <property type="match status" value="1"/>
</dbReference>
<dbReference type="Pfam" id="PF00662">
    <property type="entry name" value="Proton_antipo_N"/>
    <property type="match status" value="1"/>
</dbReference>
<comment type="caution">
    <text evidence="19">The sequence shown here is derived from an EMBL/GenBank/DDBJ whole genome shotgun (WGS) entry which is preliminary data.</text>
</comment>
<feature type="transmembrane region" description="Helical" evidence="14">
    <location>
        <begin position="428"/>
        <end position="452"/>
    </location>
</feature>
<keyword evidence="7" id="KW-0375">Hydrogen ion transport</keyword>
<evidence type="ECO:0000256" key="12">
    <source>
        <dbReference type="ARBA" id="ARBA00023201"/>
    </source>
</evidence>
<feature type="transmembrane region" description="Helical" evidence="14">
    <location>
        <begin position="112"/>
        <end position="128"/>
    </location>
</feature>
<evidence type="ECO:0000256" key="10">
    <source>
        <dbReference type="ARBA" id="ARBA00023065"/>
    </source>
</evidence>
<evidence type="ECO:0000259" key="18">
    <source>
        <dbReference type="Pfam" id="PF20501"/>
    </source>
</evidence>
<evidence type="ECO:0000313" key="20">
    <source>
        <dbReference type="Proteomes" id="UP001596439"/>
    </source>
</evidence>
<evidence type="ECO:0000259" key="17">
    <source>
        <dbReference type="Pfam" id="PF13244"/>
    </source>
</evidence>
<keyword evidence="5" id="KW-1003">Cell membrane</keyword>
<dbReference type="InterPro" id="IPR046806">
    <property type="entry name" value="MrpA_C/MbhE"/>
</dbReference>
<dbReference type="InterPro" id="IPR005663">
    <property type="entry name" value="MrpA/MnhA1/PhaAB"/>
</dbReference>
<keyword evidence="10" id="KW-0406">Ion transport</keyword>
<evidence type="ECO:0000256" key="1">
    <source>
        <dbReference type="ARBA" id="ARBA00004651"/>
    </source>
</evidence>
<dbReference type="Pfam" id="PF00361">
    <property type="entry name" value="Proton_antipo_M"/>
    <property type="match status" value="1"/>
</dbReference>
<dbReference type="Pfam" id="PF13244">
    <property type="entry name" value="MbhD"/>
    <property type="match status" value="1"/>
</dbReference>
<feature type="transmembrane region" description="Helical" evidence="14">
    <location>
        <begin position="81"/>
        <end position="100"/>
    </location>
</feature>
<evidence type="ECO:0000313" key="19">
    <source>
        <dbReference type="EMBL" id="MFC7390402.1"/>
    </source>
</evidence>
<dbReference type="RefSeq" id="WP_214789440.1">
    <property type="nucleotide sequence ID" value="NZ_JANIEL010000001.1"/>
</dbReference>
<dbReference type="PANTHER" id="PTHR43373">
    <property type="entry name" value="NA(+)/H(+) ANTIPORTER SUBUNIT"/>
    <property type="match status" value="1"/>
</dbReference>